<name>A0A553H4L4_9PSED</name>
<evidence type="ECO:0000256" key="1">
    <source>
        <dbReference type="SAM" id="Phobius"/>
    </source>
</evidence>
<evidence type="ECO:0000256" key="2">
    <source>
        <dbReference type="SAM" id="SignalP"/>
    </source>
</evidence>
<gene>
    <name evidence="3" type="ORF">FM069_01400</name>
    <name evidence="4" type="ORF">FM069_01445</name>
</gene>
<keyword evidence="5" id="KW-1185">Reference proteome</keyword>
<organism evidence="4 5">
    <name type="scientific">Pseudomonas mangiferae</name>
    <dbReference type="NCBI Taxonomy" id="2593654"/>
    <lineage>
        <taxon>Bacteria</taxon>
        <taxon>Pseudomonadati</taxon>
        <taxon>Pseudomonadota</taxon>
        <taxon>Gammaproteobacteria</taxon>
        <taxon>Pseudomonadales</taxon>
        <taxon>Pseudomonadaceae</taxon>
        <taxon>Pseudomonas</taxon>
    </lineage>
</organism>
<keyword evidence="2" id="KW-0732">Signal</keyword>
<keyword evidence="1" id="KW-0812">Transmembrane</keyword>
<comment type="caution">
    <text evidence="4">The sequence shown here is derived from an EMBL/GenBank/DDBJ whole genome shotgun (WGS) entry which is preliminary data.</text>
</comment>
<feature type="transmembrane region" description="Helical" evidence="1">
    <location>
        <begin position="40"/>
        <end position="67"/>
    </location>
</feature>
<dbReference type="EMBL" id="VJOY01000001">
    <property type="protein sequence ID" value="TRX76712.1"/>
    <property type="molecule type" value="Genomic_DNA"/>
</dbReference>
<protein>
    <submittedName>
        <fullName evidence="4">Uncharacterized protein</fullName>
    </submittedName>
</protein>
<evidence type="ECO:0000313" key="4">
    <source>
        <dbReference type="EMBL" id="TRX76712.1"/>
    </source>
</evidence>
<dbReference type="Proteomes" id="UP000315235">
    <property type="component" value="Unassembled WGS sequence"/>
</dbReference>
<sequence>MNKLQQFFNVGKREAILGASLIMASGVTMAADGDYDVSKALLYAAGGIAGATLVGAAMFGLVSLIGVGKKLQRAGT</sequence>
<dbReference type="AlphaFoldDB" id="A0A553H4L4"/>
<evidence type="ECO:0000313" key="3">
    <source>
        <dbReference type="EMBL" id="TRX76704.1"/>
    </source>
</evidence>
<reference evidence="4 5" key="1">
    <citation type="submission" date="2019-07" db="EMBL/GenBank/DDBJ databases">
        <title>Pseudomonas mangiferae sp. nov., isolated from bark of mango tree in Thailand.</title>
        <authorList>
            <person name="Srisuk N."/>
            <person name="Anurat P."/>
        </authorList>
    </citation>
    <scope>NUCLEOTIDE SEQUENCE [LARGE SCALE GENOMIC DNA]</scope>
    <source>
        <strain evidence="4 5">DMKU_BBB3-04</strain>
    </source>
</reference>
<evidence type="ECO:0000313" key="5">
    <source>
        <dbReference type="Proteomes" id="UP000315235"/>
    </source>
</evidence>
<feature type="chain" id="PRO_5036135911" evidence="2">
    <location>
        <begin position="31"/>
        <end position="76"/>
    </location>
</feature>
<keyword evidence="1" id="KW-0472">Membrane</keyword>
<accession>A0A553H4L4</accession>
<proteinExistence type="predicted"/>
<dbReference type="EMBL" id="VJOY01000001">
    <property type="protein sequence ID" value="TRX76704.1"/>
    <property type="molecule type" value="Genomic_DNA"/>
</dbReference>
<keyword evidence="1" id="KW-1133">Transmembrane helix</keyword>
<dbReference type="RefSeq" id="WP_143486394.1">
    <property type="nucleotide sequence ID" value="NZ_VJOY01000001.1"/>
</dbReference>
<feature type="signal peptide" evidence="2">
    <location>
        <begin position="1"/>
        <end position="30"/>
    </location>
</feature>